<dbReference type="PANTHER" id="PTHR28152">
    <property type="entry name" value="HYDROXYACYL-THIOESTER DEHYDRATASE TYPE 2, MITOCHONDRIAL"/>
    <property type="match status" value="1"/>
</dbReference>
<feature type="domain" description="FAS1-like dehydratase" evidence="1">
    <location>
        <begin position="74"/>
        <end position="129"/>
    </location>
</feature>
<evidence type="ECO:0000313" key="2">
    <source>
        <dbReference type="EMBL" id="MEI5996510.1"/>
    </source>
</evidence>
<gene>
    <name evidence="2" type="ORF">H3V53_04620</name>
</gene>
<accession>A0ABU8ILX9</accession>
<comment type="caution">
    <text evidence="2">The sequence shown here is derived from an EMBL/GenBank/DDBJ whole genome shotgun (WGS) entry which is preliminary data.</text>
</comment>
<dbReference type="Gene3D" id="3.10.129.10">
    <property type="entry name" value="Hotdog Thioesterase"/>
    <property type="match status" value="2"/>
</dbReference>
<dbReference type="InterPro" id="IPR052741">
    <property type="entry name" value="Mitochondrial_HTD2"/>
</dbReference>
<dbReference type="SUPFAM" id="SSF54637">
    <property type="entry name" value="Thioesterase/thiol ester dehydrase-isomerase"/>
    <property type="match status" value="2"/>
</dbReference>
<organism evidence="2 3">
    <name type="scientific">Paraburkholderia bengalensis</name>
    <dbReference type="NCBI Taxonomy" id="2747562"/>
    <lineage>
        <taxon>Bacteria</taxon>
        <taxon>Pseudomonadati</taxon>
        <taxon>Pseudomonadota</taxon>
        <taxon>Betaproteobacteria</taxon>
        <taxon>Burkholderiales</taxon>
        <taxon>Burkholderiaceae</taxon>
        <taxon>Paraburkholderia</taxon>
    </lineage>
</organism>
<keyword evidence="3" id="KW-1185">Reference proteome</keyword>
<dbReference type="Proteomes" id="UP001386437">
    <property type="component" value="Unassembled WGS sequence"/>
</dbReference>
<evidence type="ECO:0000313" key="3">
    <source>
        <dbReference type="Proteomes" id="UP001386437"/>
    </source>
</evidence>
<dbReference type="RefSeq" id="WP_336596943.1">
    <property type="nucleotide sequence ID" value="NZ_JACFYJ010000005.1"/>
</dbReference>
<dbReference type="PANTHER" id="PTHR28152:SF1">
    <property type="entry name" value="HYDROXYACYL-THIOESTER DEHYDRATASE TYPE 2, MITOCHONDRIAL"/>
    <property type="match status" value="1"/>
</dbReference>
<dbReference type="InterPro" id="IPR039569">
    <property type="entry name" value="FAS1-like_DH_region"/>
</dbReference>
<dbReference type="InterPro" id="IPR029069">
    <property type="entry name" value="HotDog_dom_sf"/>
</dbReference>
<reference evidence="2 3" key="1">
    <citation type="journal article" date="2022" name="Arch. Microbiol.">
        <title>Paraburkholderia bengalensis sp. nov. isolated from roots of Oryza sativa, IR64.</title>
        <authorList>
            <person name="Nag P."/>
            <person name="Mondal N."/>
            <person name="Sarkar J."/>
            <person name="Das S."/>
        </authorList>
    </citation>
    <scope>NUCLEOTIDE SEQUENCE [LARGE SCALE GENOMIC DNA]</scope>
    <source>
        <strain evidence="2 3">IR64_4_BI</strain>
    </source>
</reference>
<protein>
    <submittedName>
        <fullName evidence="2">MaoC family dehydratase N-terminal domain-containing protein</fullName>
    </submittedName>
</protein>
<sequence length="280" mass="31012">MNDPSAANDAHTQRAADTVEPAAVAAMSATLDYDRPPLPGEPLPHLWHWIFFRPTVPQSQIAHDGHPKKGGFLPDLGLPRRMWAGGRLRFLAPLSVGSAITRESTIVDIAEKQGRTGRLGFVTVNHKIWCEGMLAIDEEHDIVYREPAAPGSPAASPVTAPDHAQWHRDIVPDEVLMFRYSALTFNAHRIHYDKPYATQTEGYPNLVVHGPLIATLLMDLLRRQRPAATVLDFSYKAMRPSFAGNVMHLCGRPSADGRTVELWSKDHEGWLTMSAHAMLA</sequence>
<evidence type="ECO:0000259" key="1">
    <source>
        <dbReference type="Pfam" id="PF13452"/>
    </source>
</evidence>
<dbReference type="Pfam" id="PF13452">
    <property type="entry name" value="FAS1_DH_region"/>
    <property type="match status" value="1"/>
</dbReference>
<name>A0ABU8ILX9_9BURK</name>
<dbReference type="EMBL" id="JACFYJ010000005">
    <property type="protein sequence ID" value="MEI5996510.1"/>
    <property type="molecule type" value="Genomic_DNA"/>
</dbReference>
<proteinExistence type="predicted"/>